<keyword evidence="2" id="KW-1185">Reference proteome</keyword>
<comment type="caution">
    <text evidence="1">The sequence shown here is derived from an EMBL/GenBank/DDBJ whole genome shotgun (WGS) entry which is preliminary data.</text>
</comment>
<reference evidence="1" key="1">
    <citation type="submission" date="2021-02" db="EMBL/GenBank/DDBJ databases">
        <authorList>
            <consortium name="DOE Joint Genome Institute"/>
            <person name="Ahrendt S."/>
            <person name="Looney B.P."/>
            <person name="Miyauchi S."/>
            <person name="Morin E."/>
            <person name="Drula E."/>
            <person name="Courty P.E."/>
            <person name="Chicoki N."/>
            <person name="Fauchery L."/>
            <person name="Kohler A."/>
            <person name="Kuo A."/>
            <person name="Labutti K."/>
            <person name="Pangilinan J."/>
            <person name="Lipzen A."/>
            <person name="Riley R."/>
            <person name="Andreopoulos W."/>
            <person name="He G."/>
            <person name="Johnson J."/>
            <person name="Barry K.W."/>
            <person name="Grigoriev I.V."/>
            <person name="Nagy L."/>
            <person name="Hibbett D."/>
            <person name="Henrissat B."/>
            <person name="Matheny P.B."/>
            <person name="Labbe J."/>
            <person name="Martin F."/>
        </authorList>
    </citation>
    <scope>NUCLEOTIDE SEQUENCE</scope>
    <source>
        <strain evidence="1">FP105234-sp</strain>
    </source>
</reference>
<proteinExistence type="predicted"/>
<sequence>MPSLAVRVRSRIRSALSSGDNGAKVRRRRKLTAALWSNLAILRVLLLVAGYAWMLALPSPQLGGSETYIDENALQPAQVNTYWSWGEVRRADDYLAELEALRDRNASSEERARYFVDEFTKLGVPASTQSYSIRSSLGVSRGVNAYAIYTAPRASGTEAIVISASWLSLTDGYNLRGLSTVLALSAFLTRYSHWSKDLIFVLSDSHLDGMHAWLSTYHGSTQSNMQADELELSSGVIWTALNLDYPGHSFSHLGIFREGLNGRLPNQDLLNSVRVIAHHTAGVPVILYDHFDSSEWPGRQDVLKLIPSWVPQPIREHRDVIEYGYRAKNVFRQMAYQARGRASGAHGLFHQYRIDAVTLFAVPSNGPHGFYALGRTVESTLRTMNNLLERLHASFFFYILTTPGKFLKIGMYLPSAVLVAVALMFGGMGEWVSAGWVEIVDDDGGADAKESGKQQKQKRWVTRSRDVVPALGIMIATHVGGALLFLILSSRWFIAQQAALALPLMLLLAAIPLGVQLIFTDAYPAPAAASSTAAPLSLLLKALTLCLASTLISVTSVLNFSLAALLAVVFGAPLSLAGAPASPTAGLLRYVEYAVLALGWLAHGAQVREAVWQWEVLGVWFAPLVCVVYAPIMLQAGIVALLPP</sequence>
<dbReference type="EMBL" id="MU275970">
    <property type="protein sequence ID" value="KAI0044807.1"/>
    <property type="molecule type" value="Genomic_DNA"/>
</dbReference>
<protein>
    <submittedName>
        <fullName evidence="1">Gaa1-domain-containing protein</fullName>
    </submittedName>
</protein>
<evidence type="ECO:0000313" key="1">
    <source>
        <dbReference type="EMBL" id="KAI0044807.1"/>
    </source>
</evidence>
<reference evidence="1" key="2">
    <citation type="journal article" date="2022" name="New Phytol.">
        <title>Evolutionary transition to the ectomycorrhizal habit in the genomes of a hyperdiverse lineage of mushroom-forming fungi.</title>
        <authorList>
            <person name="Looney B."/>
            <person name="Miyauchi S."/>
            <person name="Morin E."/>
            <person name="Drula E."/>
            <person name="Courty P.E."/>
            <person name="Kohler A."/>
            <person name="Kuo A."/>
            <person name="LaButti K."/>
            <person name="Pangilinan J."/>
            <person name="Lipzen A."/>
            <person name="Riley R."/>
            <person name="Andreopoulos W."/>
            <person name="He G."/>
            <person name="Johnson J."/>
            <person name="Nolan M."/>
            <person name="Tritt A."/>
            <person name="Barry K.W."/>
            <person name="Grigoriev I.V."/>
            <person name="Nagy L.G."/>
            <person name="Hibbett D."/>
            <person name="Henrissat B."/>
            <person name="Matheny P.B."/>
            <person name="Labbe J."/>
            <person name="Martin F.M."/>
        </authorList>
    </citation>
    <scope>NUCLEOTIDE SEQUENCE</scope>
    <source>
        <strain evidence="1">FP105234-sp</strain>
    </source>
</reference>
<gene>
    <name evidence="1" type="ORF">FA95DRAFT_1590024</name>
</gene>
<name>A0ACB8RLP5_9AGAM</name>
<accession>A0ACB8RLP5</accession>
<dbReference type="Proteomes" id="UP000814033">
    <property type="component" value="Unassembled WGS sequence"/>
</dbReference>
<evidence type="ECO:0000313" key="2">
    <source>
        <dbReference type="Proteomes" id="UP000814033"/>
    </source>
</evidence>
<organism evidence="1 2">
    <name type="scientific">Auriscalpium vulgare</name>
    <dbReference type="NCBI Taxonomy" id="40419"/>
    <lineage>
        <taxon>Eukaryota</taxon>
        <taxon>Fungi</taxon>
        <taxon>Dikarya</taxon>
        <taxon>Basidiomycota</taxon>
        <taxon>Agaricomycotina</taxon>
        <taxon>Agaricomycetes</taxon>
        <taxon>Russulales</taxon>
        <taxon>Auriscalpiaceae</taxon>
        <taxon>Auriscalpium</taxon>
    </lineage>
</organism>